<comment type="catalytic activity">
    <reaction evidence="4">
        <text>glycine + O2 + H2O = glyoxylate + H2O2 + NH4(+)</text>
        <dbReference type="Rhea" id="RHEA:11532"/>
        <dbReference type="ChEBI" id="CHEBI:15377"/>
        <dbReference type="ChEBI" id="CHEBI:15379"/>
        <dbReference type="ChEBI" id="CHEBI:16240"/>
        <dbReference type="ChEBI" id="CHEBI:28938"/>
        <dbReference type="ChEBI" id="CHEBI:36655"/>
        <dbReference type="ChEBI" id="CHEBI:57305"/>
        <dbReference type="EC" id="1.4.3.19"/>
    </reaction>
</comment>
<dbReference type="InterPro" id="IPR036188">
    <property type="entry name" value="FAD/NAD-bd_sf"/>
</dbReference>
<protein>
    <recommendedName>
        <fullName evidence="5">glycine oxidase</fullName>
        <ecNumber evidence="5">1.4.3.19</ecNumber>
    </recommendedName>
</protein>
<dbReference type="GO" id="GO:0043799">
    <property type="term" value="F:glycine oxidase activity"/>
    <property type="evidence" value="ECO:0007669"/>
    <property type="project" value="UniProtKB-EC"/>
</dbReference>
<dbReference type="InterPro" id="IPR006076">
    <property type="entry name" value="FAD-dep_OxRdtase"/>
</dbReference>
<reference evidence="8" key="1">
    <citation type="submission" date="2014-03" db="EMBL/GenBank/DDBJ databases">
        <authorList>
            <person name="Urmite Genomes U."/>
        </authorList>
    </citation>
    <scope>NUCLEOTIDE SEQUENCE [LARGE SCALE GENOMIC DNA]</scope>
    <source>
        <strain evidence="8">HD-03</strain>
    </source>
</reference>
<comment type="caution">
    <text evidence="7">The sequence shown here is derived from an EMBL/GenBank/DDBJ whole genome shotgun (WGS) entry which is preliminary data.</text>
</comment>
<sequence length="377" mass="41491">MSERQNVLIIGGGIIGHSISYYLNKSGVSAMVIDKQESGRKATRAAAGMLGVHSENAQANVFYKFCERSRELYQSLSQELFRLTSINIGLSRTGMIEVALCEEEKNKLRDKKAFFPELEWLEGEKLSEKIPSLNGSGAVGLHMEKDGHVEPTHVCEAFKRAALHFGGKLIEDHSVWGIEKNEQGYSIQLGNETLLVDRVVVAAGAESGPWFEATGLVDPMVPTKGEYISIKPKKNIWDETLFFRDFYIVPKPDGRCVIGATTKPYDRGHFPTAGGLSELLNHVFSVFPTLQSEPLQDCGAGIRPGTKDGFPIIGEHPTMAGLYFATGHYRNGVLLAPATGELMKDLILDKKVDSSITGLLSPNRLVRKGEHSYEHSN</sequence>
<dbReference type="PANTHER" id="PTHR13847:SF289">
    <property type="entry name" value="GLYCINE OXIDASE"/>
    <property type="match status" value="1"/>
</dbReference>
<evidence type="ECO:0000256" key="5">
    <source>
        <dbReference type="ARBA" id="ARBA00050018"/>
    </source>
</evidence>
<evidence type="ECO:0000313" key="8">
    <source>
        <dbReference type="Proteomes" id="UP000028868"/>
    </source>
</evidence>
<evidence type="ECO:0000256" key="4">
    <source>
        <dbReference type="ARBA" id="ARBA00049872"/>
    </source>
</evidence>
<feature type="domain" description="FAD dependent oxidoreductase" evidence="6">
    <location>
        <begin position="7"/>
        <end position="346"/>
    </location>
</feature>
<evidence type="ECO:0000256" key="1">
    <source>
        <dbReference type="ARBA" id="ARBA00004948"/>
    </source>
</evidence>
<dbReference type="InterPro" id="IPR012727">
    <property type="entry name" value="Gly_oxidase_ThiO"/>
</dbReference>
<reference evidence="7 8" key="2">
    <citation type="submission" date="2014-05" db="EMBL/GenBank/DDBJ databases">
        <title>Draft genome sequence of Halobacillus karajensis HK-03.</title>
        <authorList>
            <person name="Khelaifia S."/>
            <person name="Croce O."/>
            <person name="Lagier J.C."/>
            <person name="Raoult D."/>
        </authorList>
    </citation>
    <scope>NUCLEOTIDE SEQUENCE [LARGE SCALE GENOMIC DNA]</scope>
    <source>
        <strain evidence="7 8">HD-03</strain>
    </source>
</reference>
<dbReference type="UniPathway" id="UPA00060"/>
<dbReference type="GO" id="GO:0009228">
    <property type="term" value="P:thiamine biosynthetic process"/>
    <property type="evidence" value="ECO:0007669"/>
    <property type="project" value="UniProtKB-KW"/>
</dbReference>
<dbReference type="GO" id="GO:0005737">
    <property type="term" value="C:cytoplasm"/>
    <property type="evidence" value="ECO:0007669"/>
    <property type="project" value="TreeGrafter"/>
</dbReference>
<dbReference type="EC" id="1.4.3.19" evidence="5"/>
<dbReference type="GO" id="GO:0050660">
    <property type="term" value="F:flavin adenine dinucleotide binding"/>
    <property type="evidence" value="ECO:0007669"/>
    <property type="project" value="InterPro"/>
</dbReference>
<keyword evidence="8" id="KW-1185">Reference proteome</keyword>
<dbReference type="Gene3D" id="3.50.50.60">
    <property type="entry name" value="FAD/NAD(P)-binding domain"/>
    <property type="match status" value="1"/>
</dbReference>
<dbReference type="EMBL" id="CCDI010000003">
    <property type="protein sequence ID" value="CDQ24518.1"/>
    <property type="molecule type" value="Genomic_DNA"/>
</dbReference>
<dbReference type="PANTHER" id="PTHR13847">
    <property type="entry name" value="SARCOSINE DEHYDROGENASE-RELATED"/>
    <property type="match status" value="1"/>
</dbReference>
<dbReference type="SUPFAM" id="SSF54373">
    <property type="entry name" value="FAD-linked reductases, C-terminal domain"/>
    <property type="match status" value="1"/>
</dbReference>
<organism evidence="7 8">
    <name type="scientific">Halobacillus karajensis</name>
    <dbReference type="NCBI Taxonomy" id="195088"/>
    <lineage>
        <taxon>Bacteria</taxon>
        <taxon>Bacillati</taxon>
        <taxon>Bacillota</taxon>
        <taxon>Bacilli</taxon>
        <taxon>Bacillales</taxon>
        <taxon>Bacillaceae</taxon>
        <taxon>Halobacillus</taxon>
    </lineage>
</organism>
<proteinExistence type="predicted"/>
<gene>
    <name evidence="7" type="primary">thiO</name>
    <name evidence="7" type="ORF">BN983_02802</name>
</gene>
<dbReference type="AlphaFoldDB" id="A0A024P6W4"/>
<evidence type="ECO:0000256" key="2">
    <source>
        <dbReference type="ARBA" id="ARBA00022977"/>
    </source>
</evidence>
<dbReference type="Proteomes" id="UP000028868">
    <property type="component" value="Unassembled WGS sequence"/>
</dbReference>
<keyword evidence="3" id="KW-0560">Oxidoreductase</keyword>
<evidence type="ECO:0000256" key="3">
    <source>
        <dbReference type="ARBA" id="ARBA00023002"/>
    </source>
</evidence>
<name>A0A024P6W4_9BACI</name>
<dbReference type="Gene3D" id="3.30.9.10">
    <property type="entry name" value="D-Amino Acid Oxidase, subunit A, domain 2"/>
    <property type="match status" value="1"/>
</dbReference>
<dbReference type="SUPFAM" id="SSF51905">
    <property type="entry name" value="FAD/NAD(P)-binding domain"/>
    <property type="match status" value="1"/>
</dbReference>
<evidence type="ECO:0000259" key="6">
    <source>
        <dbReference type="Pfam" id="PF01266"/>
    </source>
</evidence>
<dbReference type="GO" id="GO:0009229">
    <property type="term" value="P:thiamine diphosphate biosynthetic process"/>
    <property type="evidence" value="ECO:0007669"/>
    <property type="project" value="UniProtKB-UniPathway"/>
</dbReference>
<evidence type="ECO:0000313" key="7">
    <source>
        <dbReference type="EMBL" id="CDQ24518.1"/>
    </source>
</evidence>
<accession>A0A024P6W4</accession>
<comment type="pathway">
    <text evidence="1">Cofactor biosynthesis; thiamine diphosphate biosynthesis.</text>
</comment>
<keyword evidence="2" id="KW-0784">Thiamine biosynthesis</keyword>
<dbReference type="Pfam" id="PF01266">
    <property type="entry name" value="DAO"/>
    <property type="match status" value="1"/>
</dbReference>
<dbReference type="NCBIfam" id="TIGR02352">
    <property type="entry name" value="thiamin_ThiO"/>
    <property type="match status" value="1"/>
</dbReference>
<dbReference type="RefSeq" id="WP_035509411.1">
    <property type="nucleotide sequence ID" value="NZ_CCDH010000001.1"/>
</dbReference>